<evidence type="ECO:0000313" key="3">
    <source>
        <dbReference type="EMBL" id="MBD1600340.1"/>
    </source>
</evidence>
<dbReference type="PANTHER" id="PTHR11373:SF40">
    <property type="entry name" value="DEOXYGUANOSINETRIPHOSPHATE TRIPHOSPHOHYDROLASE-LIKE PROTEIN 2"/>
    <property type="match status" value="1"/>
</dbReference>
<feature type="domain" description="HD" evidence="2">
    <location>
        <begin position="61"/>
        <end position="246"/>
    </location>
</feature>
<reference evidence="3 4" key="1">
    <citation type="journal article" date="2020" name="Insects">
        <title>Bacteria Belonging to Pseudomonas typographi sp. nov. from the Bark Beetle Ips typographus Have Genomic Potential to Aid in the Host Ecology.</title>
        <authorList>
            <person name="Peral-Aranega E."/>
            <person name="Saati-Santamaria Z."/>
            <person name="Kolarik M."/>
            <person name="Rivas R."/>
            <person name="Garcia-Fraile P."/>
        </authorList>
    </citation>
    <scope>NUCLEOTIDE SEQUENCE [LARGE SCALE GENOMIC DNA]</scope>
    <source>
        <strain evidence="3 4">CA3A</strain>
    </source>
</reference>
<dbReference type="Gene3D" id="1.10.3210.10">
    <property type="entry name" value="Hypothetical protein af1432"/>
    <property type="match status" value="1"/>
</dbReference>
<dbReference type="Proteomes" id="UP000805841">
    <property type="component" value="Unassembled WGS sequence"/>
</dbReference>
<dbReference type="InterPro" id="IPR050135">
    <property type="entry name" value="dGTPase-like"/>
</dbReference>
<protein>
    <submittedName>
        <fullName evidence="3">Deoxyguanosinetriphosphate triphosphohydrolase</fullName>
    </submittedName>
</protein>
<evidence type="ECO:0000313" key="4">
    <source>
        <dbReference type="Proteomes" id="UP000805841"/>
    </source>
</evidence>
<dbReference type="NCBIfam" id="NF002205">
    <property type="entry name" value="PRK01096.1"/>
    <property type="match status" value="1"/>
</dbReference>
<dbReference type="SUPFAM" id="SSF109604">
    <property type="entry name" value="HD-domain/PDEase-like"/>
    <property type="match status" value="1"/>
</dbReference>
<comment type="caution">
    <text evidence="3">The sequence shown here is derived from an EMBL/GenBank/DDBJ whole genome shotgun (WGS) entry which is preliminary data.</text>
</comment>
<dbReference type="RefSeq" id="WP_190422589.1">
    <property type="nucleotide sequence ID" value="NZ_JAAOCA010000021.1"/>
</dbReference>
<dbReference type="InterPro" id="IPR006674">
    <property type="entry name" value="HD_domain"/>
</dbReference>
<dbReference type="InterPro" id="IPR027432">
    <property type="entry name" value="dGTP_triphosphohydrolase_C"/>
</dbReference>
<dbReference type="NCBIfam" id="TIGR01353">
    <property type="entry name" value="dGTP_triPase"/>
    <property type="match status" value="1"/>
</dbReference>
<dbReference type="InterPro" id="IPR023293">
    <property type="entry name" value="dGTP_triP_hydro_central_sf"/>
</dbReference>
<dbReference type="Gene3D" id="1.10.3410.10">
    <property type="entry name" value="putative deoxyguanosinetriphosphate triphosphohydrolase like domain"/>
    <property type="match status" value="1"/>
</dbReference>
<dbReference type="InterPro" id="IPR003607">
    <property type="entry name" value="HD/PDEase_dom"/>
</dbReference>
<dbReference type="EMBL" id="JAAOCA010000021">
    <property type="protein sequence ID" value="MBD1600340.1"/>
    <property type="molecule type" value="Genomic_DNA"/>
</dbReference>
<name>A0ABR7Z498_9PSED</name>
<evidence type="ECO:0000256" key="1">
    <source>
        <dbReference type="ARBA" id="ARBA00022801"/>
    </source>
</evidence>
<accession>A0ABR7Z498</accession>
<evidence type="ECO:0000259" key="2">
    <source>
        <dbReference type="PROSITE" id="PS51831"/>
    </source>
</evidence>
<dbReference type="Gene3D" id="1.10.3550.10">
    <property type="entry name" value="eoxyguanosinetriphosphate triphosphohydrolase domain-like"/>
    <property type="match status" value="1"/>
</dbReference>
<gene>
    <name evidence="3" type="ORF">HAQ05_16705</name>
</gene>
<proteinExistence type="predicted"/>
<dbReference type="Pfam" id="PF01966">
    <property type="entry name" value="HD"/>
    <property type="match status" value="1"/>
</dbReference>
<dbReference type="PANTHER" id="PTHR11373">
    <property type="entry name" value="DEOXYNUCLEOSIDE TRIPHOSPHATE TRIPHOSPHOHYDROLASE"/>
    <property type="match status" value="1"/>
</dbReference>
<keyword evidence="4" id="KW-1185">Reference proteome</keyword>
<keyword evidence="1" id="KW-0378">Hydrolase</keyword>
<dbReference type="SMART" id="SM00471">
    <property type="entry name" value="HDc"/>
    <property type="match status" value="1"/>
</dbReference>
<sequence length="443" mass="49515">MDWQALLNRERLGKVVHGAEELGRSPFHKDHDRVIFSGAFRRLGRKTQVHPVTSNDHIHTRLTHSLEVSCVGRSLGMRVGETLRDSLPAWCSPADLGMVVQSACLAHDIGNPPFGHSGEDAIRHWFQQAAGKGWLDAMNEAERLDFLTFEGNAQGFRLLTQLEYHQFEGGMRLTYATLGAYLKYPWSAQHADSQGYKKHKFGCYQSELPLLEQIAQKLGLPQLGPQRWARHPLVYLMEAADDICYALIDLEDGLEMDLLDYAEVEALLLGLVGDDLPDTYRQLGPADSRRRKLAILRGKAIEHLTNAAARAFVEQQTALLAGTLEGDLVEHIQGPAKRCVQSAKEIARRKIFQDKRKTLHEIGAYTTLEVLLNAFCGAALEQHGGRTPSFKHRRILDLLGNNAPQPHWPLHTAFLRMVDFIAGMTDSYASDMAREMTGGAMPV</sequence>
<dbReference type="PROSITE" id="PS51831">
    <property type="entry name" value="HD"/>
    <property type="match status" value="1"/>
</dbReference>
<organism evidence="3 4">
    <name type="scientific">Pseudomonas typographi</name>
    <dbReference type="NCBI Taxonomy" id="2715964"/>
    <lineage>
        <taxon>Bacteria</taxon>
        <taxon>Pseudomonadati</taxon>
        <taxon>Pseudomonadota</taxon>
        <taxon>Gammaproteobacteria</taxon>
        <taxon>Pseudomonadales</taxon>
        <taxon>Pseudomonadaceae</taxon>
        <taxon>Pseudomonas</taxon>
    </lineage>
</organism>
<dbReference type="InterPro" id="IPR006261">
    <property type="entry name" value="dGTPase"/>
</dbReference>
<dbReference type="CDD" id="cd00077">
    <property type="entry name" value="HDc"/>
    <property type="match status" value="1"/>
</dbReference>